<dbReference type="InterPro" id="IPR018391">
    <property type="entry name" value="PQQ_b-propeller_rpt"/>
</dbReference>
<dbReference type="InterPro" id="IPR011047">
    <property type="entry name" value="Quinoprotein_ADH-like_sf"/>
</dbReference>
<dbReference type="SUPFAM" id="SSF50998">
    <property type="entry name" value="Quinoprotein alcohol dehydrogenase-like"/>
    <property type="match status" value="1"/>
</dbReference>
<reference evidence="3 4" key="1">
    <citation type="submission" date="2019-02" db="EMBL/GenBank/DDBJ databases">
        <title>Deep-cultivation of Planctomycetes and their phenomic and genomic characterization uncovers novel biology.</title>
        <authorList>
            <person name="Wiegand S."/>
            <person name="Jogler M."/>
            <person name="Boedeker C."/>
            <person name="Pinto D."/>
            <person name="Vollmers J."/>
            <person name="Rivas-Marin E."/>
            <person name="Kohn T."/>
            <person name="Peeters S.H."/>
            <person name="Heuer A."/>
            <person name="Rast P."/>
            <person name="Oberbeckmann S."/>
            <person name="Bunk B."/>
            <person name="Jeske O."/>
            <person name="Meyerdierks A."/>
            <person name="Storesund J.E."/>
            <person name="Kallscheuer N."/>
            <person name="Luecker S."/>
            <person name="Lage O.M."/>
            <person name="Pohl T."/>
            <person name="Merkel B.J."/>
            <person name="Hornburger P."/>
            <person name="Mueller R.-W."/>
            <person name="Bruemmer F."/>
            <person name="Labrenz M."/>
            <person name="Spormann A.M."/>
            <person name="Op den Camp H."/>
            <person name="Overmann J."/>
            <person name="Amann R."/>
            <person name="Jetten M.S.M."/>
            <person name="Mascher T."/>
            <person name="Medema M.H."/>
            <person name="Devos D.P."/>
            <person name="Kaster A.-K."/>
            <person name="Ovreas L."/>
            <person name="Rohde M."/>
            <person name="Galperin M.Y."/>
            <person name="Jogler C."/>
        </authorList>
    </citation>
    <scope>NUCLEOTIDE SEQUENCE [LARGE SCALE GENOMIC DNA]</scope>
    <source>
        <strain evidence="3 4">HG66A1</strain>
    </source>
</reference>
<evidence type="ECO:0000259" key="2">
    <source>
        <dbReference type="Pfam" id="PF13360"/>
    </source>
</evidence>
<dbReference type="Pfam" id="PF13360">
    <property type="entry name" value="PQQ_2"/>
    <property type="match status" value="1"/>
</dbReference>
<evidence type="ECO:0000313" key="3">
    <source>
        <dbReference type="EMBL" id="QDT22801.1"/>
    </source>
</evidence>
<dbReference type="PANTHER" id="PTHR34512">
    <property type="entry name" value="CELL SURFACE PROTEIN"/>
    <property type="match status" value="1"/>
</dbReference>
<proteinExistence type="predicted"/>
<dbReference type="PANTHER" id="PTHR34512:SF30">
    <property type="entry name" value="OUTER MEMBRANE PROTEIN ASSEMBLY FACTOR BAMB"/>
    <property type="match status" value="1"/>
</dbReference>
<feature type="chain" id="PRO_5021809918" evidence="1">
    <location>
        <begin position="24"/>
        <end position="745"/>
    </location>
</feature>
<dbReference type="Proteomes" id="UP000320421">
    <property type="component" value="Chromosome"/>
</dbReference>
<dbReference type="EMBL" id="CP036266">
    <property type="protein sequence ID" value="QDT22801.1"/>
    <property type="molecule type" value="Genomic_DNA"/>
</dbReference>
<gene>
    <name evidence="3" type="ORF">HG66A1_46120</name>
</gene>
<sequence precursor="true">MRRINMVLVSSIMLLFTTSLASAGDWAHWRGPEHNGISRETNLVDEWSLDGKNVLWKSDIGGRSAPIVLNGRVYLNCRTHHDVTDPKDKINAQEQVVCWDAKTGKVIWKDVFNVFQTDIPSPRVGWASMVGDPETGNVYVHSVSGLFRCYSADGKVLWETSLSEDYGKISGYGGRTQTPIIDENLVIVSFLQLNWGKTAAPPPKQTYYAFDKKSGKLLWTAAPGGAPFDTNYSAPIVTVIDGVRQLIAGNADGGCYGMNARTGEKLWGFSMSKRGLNCSPVADGNLVYITHGEDNIDNVEFGRVQCIDASKRGDITETGNVWRVDGIKAGYASVLVKDGILYVVADTGQMYAFDSKNGKQLWTHNLGTVGKGSPVWADGKLYVMEVNGNIFILKPSREKCEELSHVQLLARVDKGMDEIYASPAIADGRIYFVTRDRTICIGDESLKPSSDPVPPLKEEKPVQDKIATIQLVPYEIAVPQGDKIDYQILAYDANGRFIKEVEGKLTPGPGMEQAKVDGMSVTTPSDLKSPAAGTISVQVGDATAEARLRVFPPLPWKYDFEGMKGKQVPGSWVNAFLKLQPNELDGTTAMKASPGKGRPSASVWLGPSDMSKLAPNGYTVQADVFMKEQKRKLASVGVTVNRYDLILKGNSSKLAIQSWAPHQRMAKEIRFRSDPDVWYTMKLKVEVKDGQATVKGKVWPREKPEPEEWTIETVDPHANEKGSPGLYLYRLADVYFDNVIVSEDK</sequence>
<evidence type="ECO:0000256" key="1">
    <source>
        <dbReference type="SAM" id="SignalP"/>
    </source>
</evidence>
<dbReference type="SMART" id="SM00564">
    <property type="entry name" value="PQQ"/>
    <property type="match status" value="4"/>
</dbReference>
<dbReference type="Gene3D" id="2.130.10.10">
    <property type="entry name" value="YVTN repeat-like/Quinoprotein amine dehydrogenase"/>
    <property type="match status" value="2"/>
</dbReference>
<evidence type="ECO:0000313" key="4">
    <source>
        <dbReference type="Proteomes" id="UP000320421"/>
    </source>
</evidence>
<feature type="domain" description="Pyrrolo-quinoline quinone repeat" evidence="2">
    <location>
        <begin position="94"/>
        <end position="309"/>
    </location>
</feature>
<feature type="signal peptide" evidence="1">
    <location>
        <begin position="1"/>
        <end position="23"/>
    </location>
</feature>
<protein>
    <submittedName>
        <fullName evidence="3">Outer membrane biogenesis protein BamB</fullName>
    </submittedName>
</protein>
<keyword evidence="1" id="KW-0732">Signal</keyword>
<keyword evidence="4" id="KW-1185">Reference proteome</keyword>
<dbReference type="InterPro" id="IPR015943">
    <property type="entry name" value="WD40/YVTN_repeat-like_dom_sf"/>
</dbReference>
<dbReference type="RefSeq" id="WP_232106644.1">
    <property type="nucleotide sequence ID" value="NZ_CP036266.1"/>
</dbReference>
<accession>A0A517PTU9</accession>
<dbReference type="InterPro" id="IPR002372">
    <property type="entry name" value="PQQ_rpt_dom"/>
</dbReference>
<name>A0A517PTU9_9PLAN</name>
<organism evidence="3 4">
    <name type="scientific">Gimesia chilikensis</name>
    <dbReference type="NCBI Taxonomy" id="2605989"/>
    <lineage>
        <taxon>Bacteria</taxon>
        <taxon>Pseudomonadati</taxon>
        <taxon>Planctomycetota</taxon>
        <taxon>Planctomycetia</taxon>
        <taxon>Planctomycetales</taxon>
        <taxon>Planctomycetaceae</taxon>
        <taxon>Gimesia</taxon>
    </lineage>
</organism>
<dbReference type="AlphaFoldDB" id="A0A517PTU9"/>